<dbReference type="AlphaFoldDB" id="A0A5M6D559"/>
<gene>
    <name evidence="1" type="ORF">F0145_22825</name>
</gene>
<evidence type="ECO:0000313" key="1">
    <source>
        <dbReference type="EMBL" id="KAA5540345.1"/>
    </source>
</evidence>
<proteinExistence type="predicted"/>
<name>A0A5M6D559_9BACT</name>
<dbReference type="EMBL" id="VWSF01000027">
    <property type="protein sequence ID" value="KAA5540345.1"/>
    <property type="molecule type" value="Genomic_DNA"/>
</dbReference>
<dbReference type="Proteomes" id="UP000323426">
    <property type="component" value="Unassembled WGS sequence"/>
</dbReference>
<protein>
    <submittedName>
        <fullName evidence="1">Uncharacterized protein</fullName>
    </submittedName>
</protein>
<dbReference type="RefSeq" id="WP_150092378.1">
    <property type="nucleotide sequence ID" value="NZ_VWSF01000027.1"/>
</dbReference>
<organism evidence="1 2">
    <name type="scientific">Adhaeribacter rhizoryzae</name>
    <dbReference type="NCBI Taxonomy" id="2607907"/>
    <lineage>
        <taxon>Bacteria</taxon>
        <taxon>Pseudomonadati</taxon>
        <taxon>Bacteroidota</taxon>
        <taxon>Cytophagia</taxon>
        <taxon>Cytophagales</taxon>
        <taxon>Hymenobacteraceae</taxon>
        <taxon>Adhaeribacter</taxon>
    </lineage>
</organism>
<sequence>MKRFLRTLLALFVNRAPKYRRLEPVADEILPDAGTISFDTRLILFYFAGVLLKINLTEPNI</sequence>
<reference evidence="1 2" key="1">
    <citation type="submission" date="2019-09" db="EMBL/GenBank/DDBJ databases">
        <title>Genome sequence and assembly of Adhaeribacter sp.</title>
        <authorList>
            <person name="Chhetri G."/>
        </authorList>
    </citation>
    <scope>NUCLEOTIDE SEQUENCE [LARGE SCALE GENOMIC DNA]</scope>
    <source>
        <strain evidence="1 2">DK36</strain>
    </source>
</reference>
<comment type="caution">
    <text evidence="1">The sequence shown here is derived from an EMBL/GenBank/DDBJ whole genome shotgun (WGS) entry which is preliminary data.</text>
</comment>
<evidence type="ECO:0000313" key="2">
    <source>
        <dbReference type="Proteomes" id="UP000323426"/>
    </source>
</evidence>
<accession>A0A5M6D559</accession>
<keyword evidence="2" id="KW-1185">Reference proteome</keyword>